<dbReference type="Gene3D" id="6.10.340.10">
    <property type="match status" value="1"/>
</dbReference>
<reference evidence="10 11" key="1">
    <citation type="submission" date="2007-10" db="EMBL/GenBank/DDBJ databases">
        <authorList>
            <person name="Wagner-Dobler I."/>
            <person name="Ferriera S."/>
            <person name="Johnson J."/>
            <person name="Kravitz S."/>
            <person name="Beeson K."/>
            <person name="Sutton G."/>
            <person name="Rogers Y.-H."/>
            <person name="Friedman R."/>
            <person name="Frazier M."/>
            <person name="Venter J.C."/>
        </authorList>
    </citation>
    <scope>NUCLEOTIDE SEQUENCE [LARGE SCALE GENOMIC DNA]</scope>
    <source>
        <strain evidence="10 11">DFL-43</strain>
    </source>
</reference>
<dbReference type="Pfam" id="PF17200">
    <property type="entry name" value="sCache_2"/>
    <property type="match status" value="1"/>
</dbReference>
<dbReference type="HOGENOM" id="CLU_000445_70_50_5"/>
<dbReference type="SUPFAM" id="SSF55073">
    <property type="entry name" value="Nucleotide cyclase"/>
    <property type="match status" value="1"/>
</dbReference>
<proteinExistence type="predicted"/>
<dbReference type="InterPro" id="IPR029787">
    <property type="entry name" value="Nucleotide_cyclase"/>
</dbReference>
<evidence type="ECO:0000313" key="11">
    <source>
        <dbReference type="Proteomes" id="UP000004291"/>
    </source>
</evidence>
<dbReference type="PROSITE" id="PS50883">
    <property type="entry name" value="EAL"/>
    <property type="match status" value="1"/>
</dbReference>
<dbReference type="SMART" id="SM01049">
    <property type="entry name" value="Cache_2"/>
    <property type="match status" value="1"/>
</dbReference>
<protein>
    <submittedName>
        <fullName evidence="10">Diguanylate cyclase (GGDEF) domain protein</fullName>
    </submittedName>
</protein>
<evidence type="ECO:0000259" key="7">
    <source>
        <dbReference type="PROSITE" id="PS50883"/>
    </source>
</evidence>
<dbReference type="InterPro" id="IPR043128">
    <property type="entry name" value="Rev_trsase/Diguanyl_cyclase"/>
</dbReference>
<dbReference type="GO" id="GO:0005886">
    <property type="term" value="C:plasma membrane"/>
    <property type="evidence" value="ECO:0007669"/>
    <property type="project" value="UniProtKB-SubCell"/>
</dbReference>
<evidence type="ECO:0000313" key="10">
    <source>
        <dbReference type="EMBL" id="EDQ31939.2"/>
    </source>
</evidence>
<keyword evidence="2" id="KW-1003">Cell membrane</keyword>
<dbReference type="NCBIfam" id="TIGR00254">
    <property type="entry name" value="GGDEF"/>
    <property type="match status" value="1"/>
</dbReference>
<dbReference type="Pfam" id="PF00990">
    <property type="entry name" value="GGDEF"/>
    <property type="match status" value="1"/>
</dbReference>
<dbReference type="InterPro" id="IPR035919">
    <property type="entry name" value="EAL_sf"/>
</dbReference>
<dbReference type="Gene3D" id="3.30.70.270">
    <property type="match status" value="1"/>
</dbReference>
<dbReference type="CDD" id="cd01949">
    <property type="entry name" value="GGDEF"/>
    <property type="match status" value="1"/>
</dbReference>
<keyword evidence="3 6" id="KW-0812">Transmembrane</keyword>
<comment type="caution">
    <text evidence="10">The sequence shown here is derived from an EMBL/GenBank/DDBJ whole genome shotgun (WGS) entry which is preliminary data.</text>
</comment>
<dbReference type="SUPFAM" id="SSF158472">
    <property type="entry name" value="HAMP domain-like"/>
    <property type="match status" value="1"/>
</dbReference>
<evidence type="ECO:0000256" key="6">
    <source>
        <dbReference type="SAM" id="Phobius"/>
    </source>
</evidence>
<dbReference type="Gene3D" id="3.20.20.450">
    <property type="entry name" value="EAL domain"/>
    <property type="match status" value="1"/>
</dbReference>
<dbReference type="GO" id="GO:0007165">
    <property type="term" value="P:signal transduction"/>
    <property type="evidence" value="ECO:0007669"/>
    <property type="project" value="InterPro"/>
</dbReference>
<keyword evidence="5 6" id="KW-0472">Membrane</keyword>
<dbReference type="CDD" id="cd06225">
    <property type="entry name" value="HAMP"/>
    <property type="match status" value="1"/>
</dbReference>
<dbReference type="SMART" id="SM00304">
    <property type="entry name" value="HAMP"/>
    <property type="match status" value="1"/>
</dbReference>
<dbReference type="InterPro" id="IPR000160">
    <property type="entry name" value="GGDEF_dom"/>
</dbReference>
<evidence type="ECO:0000256" key="1">
    <source>
        <dbReference type="ARBA" id="ARBA00004651"/>
    </source>
</evidence>
<evidence type="ECO:0000256" key="4">
    <source>
        <dbReference type="ARBA" id="ARBA00022989"/>
    </source>
</evidence>
<evidence type="ECO:0000256" key="2">
    <source>
        <dbReference type="ARBA" id="ARBA00022475"/>
    </source>
</evidence>
<feature type="transmembrane region" description="Helical" evidence="6">
    <location>
        <begin position="184"/>
        <end position="202"/>
    </location>
</feature>
<dbReference type="PROSITE" id="PS50885">
    <property type="entry name" value="HAMP"/>
    <property type="match status" value="1"/>
</dbReference>
<dbReference type="SMART" id="SM00052">
    <property type="entry name" value="EAL"/>
    <property type="match status" value="1"/>
</dbReference>
<evidence type="ECO:0000259" key="8">
    <source>
        <dbReference type="PROSITE" id="PS50885"/>
    </source>
</evidence>
<dbReference type="InterPro" id="IPR052155">
    <property type="entry name" value="Biofilm_reg_signaling"/>
</dbReference>
<feature type="domain" description="GGDEF" evidence="9">
    <location>
        <begin position="299"/>
        <end position="432"/>
    </location>
</feature>
<keyword evidence="4 6" id="KW-1133">Transmembrane helix</keyword>
<keyword evidence="11" id="KW-1185">Reference proteome</keyword>
<evidence type="ECO:0000256" key="5">
    <source>
        <dbReference type="ARBA" id="ARBA00023136"/>
    </source>
</evidence>
<feature type="domain" description="EAL" evidence="7">
    <location>
        <begin position="441"/>
        <end position="695"/>
    </location>
</feature>
<reference evidence="10 11" key="2">
    <citation type="submission" date="2012-06" db="EMBL/GenBank/DDBJ databases">
        <authorList>
            <person name="Fiebig A."/>
        </authorList>
    </citation>
    <scope>NUCLEOTIDE SEQUENCE [LARGE SCALE GENOMIC DNA]</scope>
    <source>
        <strain evidence="10 11">DFL-43</strain>
    </source>
</reference>
<dbReference type="SMART" id="SM00267">
    <property type="entry name" value="GGDEF"/>
    <property type="match status" value="1"/>
</dbReference>
<sequence length="701" mass="76152">MSILNGNLKSKVMVPIWIVGFFAVLVGGLSLQKFNSMINKGHIEKVRVLVESGVSIAEENHRLFKAGALSEAEAQNRARDAIRAMIFDGGARVFVFNEQGVRVVSNTRADEGTSAWASPHTQSMVKHALEGGGITYYRGARTLNGVTTSKNPKAAWSQSFAPWGWVVASAVYLDDVREAFLSRLIEFAGLFLAGAVILVLVVRCIVRSLTLPLERLTNTIVELANGTRDVRVSDTGLGNEIGDMARAVETLARFETERRELQDQLGQLAYTDQLTGLPNKEALHQTLSKVVQRASARNRECGLIVFDLDRFKTINDTLGDISGDEILKSVATRLKRAVGRRGVVGRKSGDEFFVVIPDLVKSGGLASLVARIRDKVVGPIDVAGTSVEIAISVGHAISPVDTADERCLVRFADMALHQAKNSGGNSVCAYSPDMSEAVETRFSTEAMINDGLRQGEFLPYYQAKVDLASGDVIGAEALCRWKRPETGLVSPTDFIPLAEETGQIVPIGNLMLREACAFAVECNSGRTTPFVVAVNVSPRQLMYGQFLRNLQQSLEETGCEPGWVSLEITESLLITDDGAVMETLNAIAGLGIEIAIDDFGTGYSALGYLTRFPISCLKIDQSFVRRIVDDPQQEILVRAILTMAHGLGMKVVAEGIESQRVADMLHAMKCEIGQGYLWHKPSPAKDFLAGLAKHPLMKIAS</sequence>
<dbReference type="Proteomes" id="UP000004291">
    <property type="component" value="Chromosome"/>
</dbReference>
<dbReference type="EMBL" id="ABIA03000004">
    <property type="protein sequence ID" value="EDQ31939.2"/>
    <property type="molecule type" value="Genomic_DNA"/>
</dbReference>
<dbReference type="PANTHER" id="PTHR44757:SF2">
    <property type="entry name" value="BIOFILM ARCHITECTURE MAINTENANCE PROTEIN MBAA"/>
    <property type="match status" value="1"/>
</dbReference>
<dbReference type="PANTHER" id="PTHR44757">
    <property type="entry name" value="DIGUANYLATE CYCLASE DGCP"/>
    <property type="match status" value="1"/>
</dbReference>
<comment type="subcellular location">
    <subcellularLocation>
        <location evidence="1">Cell membrane</location>
        <topology evidence="1">Multi-pass membrane protein</topology>
    </subcellularLocation>
</comment>
<name>A9DE03_HOEPD</name>
<dbReference type="InterPro" id="IPR033480">
    <property type="entry name" value="sCache_2"/>
</dbReference>
<dbReference type="Pfam" id="PF00672">
    <property type="entry name" value="HAMP"/>
    <property type="match status" value="1"/>
</dbReference>
<feature type="domain" description="HAMP" evidence="8">
    <location>
        <begin position="207"/>
        <end position="260"/>
    </location>
</feature>
<accession>A9DE03</accession>
<dbReference type="InterPro" id="IPR003660">
    <property type="entry name" value="HAMP_dom"/>
</dbReference>
<dbReference type="Gene3D" id="3.30.450.20">
    <property type="entry name" value="PAS domain"/>
    <property type="match status" value="1"/>
</dbReference>
<evidence type="ECO:0000259" key="9">
    <source>
        <dbReference type="PROSITE" id="PS50887"/>
    </source>
</evidence>
<dbReference type="eggNOG" id="COG5001">
    <property type="taxonomic scope" value="Bacteria"/>
</dbReference>
<dbReference type="OrthoDB" id="9814202at2"/>
<dbReference type="CDD" id="cd01948">
    <property type="entry name" value="EAL"/>
    <property type="match status" value="1"/>
</dbReference>
<dbReference type="AlphaFoldDB" id="A9DE03"/>
<organism evidence="10 11">
    <name type="scientific">Hoeflea phototrophica (strain DSM 17068 / NCIMB 14078 / DFL-43)</name>
    <dbReference type="NCBI Taxonomy" id="411684"/>
    <lineage>
        <taxon>Bacteria</taxon>
        <taxon>Pseudomonadati</taxon>
        <taxon>Pseudomonadota</taxon>
        <taxon>Alphaproteobacteria</taxon>
        <taxon>Hyphomicrobiales</taxon>
        <taxon>Rhizobiaceae</taxon>
        <taxon>Hoeflea</taxon>
    </lineage>
</organism>
<gene>
    <name evidence="10" type="ORF">HPDFL43_13280</name>
</gene>
<dbReference type="STRING" id="411684.HPDFL43_13280"/>
<dbReference type="InterPro" id="IPR001633">
    <property type="entry name" value="EAL_dom"/>
</dbReference>
<dbReference type="Pfam" id="PF00563">
    <property type="entry name" value="EAL"/>
    <property type="match status" value="1"/>
</dbReference>
<feature type="transmembrane region" description="Helical" evidence="6">
    <location>
        <begin position="12"/>
        <end position="31"/>
    </location>
</feature>
<dbReference type="SUPFAM" id="SSF141868">
    <property type="entry name" value="EAL domain-like"/>
    <property type="match status" value="1"/>
</dbReference>
<evidence type="ECO:0000256" key="3">
    <source>
        <dbReference type="ARBA" id="ARBA00022692"/>
    </source>
</evidence>
<dbReference type="PROSITE" id="PS50887">
    <property type="entry name" value="GGDEF"/>
    <property type="match status" value="1"/>
</dbReference>